<keyword evidence="3" id="KW-1185">Reference proteome</keyword>
<dbReference type="Proteomes" id="UP001302602">
    <property type="component" value="Unassembled WGS sequence"/>
</dbReference>
<reference evidence="2" key="1">
    <citation type="journal article" date="2023" name="Mol. Phylogenet. Evol.">
        <title>Genome-scale phylogeny and comparative genomics of the fungal order Sordariales.</title>
        <authorList>
            <person name="Hensen N."/>
            <person name="Bonometti L."/>
            <person name="Westerberg I."/>
            <person name="Brannstrom I.O."/>
            <person name="Guillou S."/>
            <person name="Cros-Aarteil S."/>
            <person name="Calhoun S."/>
            <person name="Haridas S."/>
            <person name="Kuo A."/>
            <person name="Mondo S."/>
            <person name="Pangilinan J."/>
            <person name="Riley R."/>
            <person name="LaButti K."/>
            <person name="Andreopoulos B."/>
            <person name="Lipzen A."/>
            <person name="Chen C."/>
            <person name="Yan M."/>
            <person name="Daum C."/>
            <person name="Ng V."/>
            <person name="Clum A."/>
            <person name="Steindorff A."/>
            <person name="Ohm R.A."/>
            <person name="Martin F."/>
            <person name="Silar P."/>
            <person name="Natvig D.O."/>
            <person name="Lalanne C."/>
            <person name="Gautier V."/>
            <person name="Ament-Velasquez S.L."/>
            <person name="Kruys A."/>
            <person name="Hutchinson M.I."/>
            <person name="Powell A.J."/>
            <person name="Barry K."/>
            <person name="Miller A.N."/>
            <person name="Grigoriev I.V."/>
            <person name="Debuchy R."/>
            <person name="Gladieux P."/>
            <person name="Hiltunen Thoren M."/>
            <person name="Johannesson H."/>
        </authorList>
    </citation>
    <scope>NUCLEOTIDE SEQUENCE</scope>
    <source>
        <strain evidence="2">CBS 731.68</strain>
    </source>
</reference>
<feature type="compositionally biased region" description="Basic and acidic residues" evidence="1">
    <location>
        <begin position="115"/>
        <end position="124"/>
    </location>
</feature>
<evidence type="ECO:0000256" key="1">
    <source>
        <dbReference type="SAM" id="MobiDB-lite"/>
    </source>
</evidence>
<dbReference type="RefSeq" id="XP_062642819.1">
    <property type="nucleotide sequence ID" value="XM_062786788.1"/>
</dbReference>
<evidence type="ECO:0000313" key="2">
    <source>
        <dbReference type="EMBL" id="KAK4119046.1"/>
    </source>
</evidence>
<sequence>MYYVRRGPRVDAGSLPRTIGLFLWYPQRCSTVATSIHHFLAGDGGQLTFRSEVNHLHLQLKPNCVAPERPRGVENPRTARGPSDCRGQGVPRSAHDGRDSNQSCDLPWKSTSCHTAEHKTRDPVGRVAQTGGPLQREMTSPLDRNRGPPFVTGTNVLSGPQKPLVSPFMRRPQNLHRLPGNA</sequence>
<name>A0AAN6YYQ2_9PEZI</name>
<dbReference type="AlphaFoldDB" id="A0AAN6YYQ2"/>
<accession>A0AAN6YYQ2</accession>
<dbReference type="EMBL" id="MU853254">
    <property type="protein sequence ID" value="KAK4119046.1"/>
    <property type="molecule type" value="Genomic_DNA"/>
</dbReference>
<reference evidence="2" key="2">
    <citation type="submission" date="2023-05" db="EMBL/GenBank/DDBJ databases">
        <authorList>
            <consortium name="Lawrence Berkeley National Laboratory"/>
            <person name="Steindorff A."/>
            <person name="Hensen N."/>
            <person name="Bonometti L."/>
            <person name="Westerberg I."/>
            <person name="Brannstrom I.O."/>
            <person name="Guillou S."/>
            <person name="Cros-Aarteil S."/>
            <person name="Calhoun S."/>
            <person name="Haridas S."/>
            <person name="Kuo A."/>
            <person name="Mondo S."/>
            <person name="Pangilinan J."/>
            <person name="Riley R."/>
            <person name="Labutti K."/>
            <person name="Andreopoulos B."/>
            <person name="Lipzen A."/>
            <person name="Chen C."/>
            <person name="Yanf M."/>
            <person name="Daum C."/>
            <person name="Ng V."/>
            <person name="Clum A."/>
            <person name="Ohm R."/>
            <person name="Martin F."/>
            <person name="Silar P."/>
            <person name="Natvig D."/>
            <person name="Lalanne C."/>
            <person name="Gautier V."/>
            <person name="Ament-Velasquez S.L."/>
            <person name="Kruys A."/>
            <person name="Hutchinson M.I."/>
            <person name="Powell A.J."/>
            <person name="Barry K."/>
            <person name="Miller A.N."/>
            <person name="Grigoriev I.V."/>
            <person name="Debuchy R."/>
            <person name="Gladieux P."/>
            <person name="Thoren M.H."/>
            <person name="Johannesson H."/>
        </authorList>
    </citation>
    <scope>NUCLEOTIDE SEQUENCE</scope>
    <source>
        <strain evidence="2">CBS 731.68</strain>
    </source>
</reference>
<organism evidence="2 3">
    <name type="scientific">Parathielavia appendiculata</name>
    <dbReference type="NCBI Taxonomy" id="2587402"/>
    <lineage>
        <taxon>Eukaryota</taxon>
        <taxon>Fungi</taxon>
        <taxon>Dikarya</taxon>
        <taxon>Ascomycota</taxon>
        <taxon>Pezizomycotina</taxon>
        <taxon>Sordariomycetes</taxon>
        <taxon>Sordariomycetidae</taxon>
        <taxon>Sordariales</taxon>
        <taxon>Chaetomiaceae</taxon>
        <taxon>Parathielavia</taxon>
    </lineage>
</organism>
<proteinExistence type="predicted"/>
<protein>
    <submittedName>
        <fullName evidence="2">Uncharacterized protein</fullName>
    </submittedName>
</protein>
<feature type="compositionally biased region" description="Polar residues" evidence="1">
    <location>
        <begin position="100"/>
        <end position="114"/>
    </location>
</feature>
<feature type="region of interest" description="Disordered" evidence="1">
    <location>
        <begin position="66"/>
        <end position="167"/>
    </location>
</feature>
<dbReference type="GeneID" id="87823557"/>
<comment type="caution">
    <text evidence="2">The sequence shown here is derived from an EMBL/GenBank/DDBJ whole genome shotgun (WGS) entry which is preliminary data.</text>
</comment>
<evidence type="ECO:0000313" key="3">
    <source>
        <dbReference type="Proteomes" id="UP001302602"/>
    </source>
</evidence>
<gene>
    <name evidence="2" type="ORF">N657DRAFT_320025</name>
</gene>